<evidence type="ECO:0008006" key="4">
    <source>
        <dbReference type="Google" id="ProtNLM"/>
    </source>
</evidence>
<dbReference type="Proteomes" id="UP001630127">
    <property type="component" value="Unassembled WGS sequence"/>
</dbReference>
<dbReference type="EMBL" id="JBJUIK010000002">
    <property type="protein sequence ID" value="KAL3535193.1"/>
    <property type="molecule type" value="Genomic_DNA"/>
</dbReference>
<reference evidence="2 3" key="1">
    <citation type="submission" date="2024-11" db="EMBL/GenBank/DDBJ databases">
        <title>A near-complete genome assembly of Cinchona calisaya.</title>
        <authorList>
            <person name="Lian D.C."/>
            <person name="Zhao X.W."/>
            <person name="Wei L."/>
        </authorList>
    </citation>
    <scope>NUCLEOTIDE SEQUENCE [LARGE SCALE GENOMIC DNA]</scope>
    <source>
        <tissue evidence="2">Nenye</tissue>
    </source>
</reference>
<sequence>MAYFGGVLYLLACLLLGSLGVQGDESSYKEVCNKTGDYYYYCIDCFEKHQNNDLDYGGISINCTTDSALVVEKSVLEFSKNSTGKFQEAMNFCVEKVDAAAAHFAASLRCWREQRKEDTIEYIQYGRNNFTDCVYKLSPFNISVGFIRQLAAVTSYVQISIIIVSL</sequence>
<evidence type="ECO:0000313" key="2">
    <source>
        <dbReference type="EMBL" id="KAL3535193.1"/>
    </source>
</evidence>
<feature type="signal peptide" evidence="1">
    <location>
        <begin position="1"/>
        <end position="23"/>
    </location>
</feature>
<gene>
    <name evidence="2" type="ORF">ACH5RR_003654</name>
</gene>
<keyword evidence="3" id="KW-1185">Reference proteome</keyword>
<name>A0ABD3AVE7_9GENT</name>
<organism evidence="2 3">
    <name type="scientific">Cinchona calisaya</name>
    <dbReference type="NCBI Taxonomy" id="153742"/>
    <lineage>
        <taxon>Eukaryota</taxon>
        <taxon>Viridiplantae</taxon>
        <taxon>Streptophyta</taxon>
        <taxon>Embryophyta</taxon>
        <taxon>Tracheophyta</taxon>
        <taxon>Spermatophyta</taxon>
        <taxon>Magnoliopsida</taxon>
        <taxon>eudicotyledons</taxon>
        <taxon>Gunneridae</taxon>
        <taxon>Pentapetalae</taxon>
        <taxon>asterids</taxon>
        <taxon>lamiids</taxon>
        <taxon>Gentianales</taxon>
        <taxon>Rubiaceae</taxon>
        <taxon>Cinchonoideae</taxon>
        <taxon>Cinchoneae</taxon>
        <taxon>Cinchona</taxon>
    </lineage>
</organism>
<accession>A0ABD3AVE7</accession>
<comment type="caution">
    <text evidence="2">The sequence shown here is derived from an EMBL/GenBank/DDBJ whole genome shotgun (WGS) entry which is preliminary data.</text>
</comment>
<evidence type="ECO:0000256" key="1">
    <source>
        <dbReference type="SAM" id="SignalP"/>
    </source>
</evidence>
<keyword evidence="1" id="KW-0732">Signal</keyword>
<dbReference type="InterPro" id="IPR035513">
    <property type="entry name" value="Invertase/methylesterase_inhib"/>
</dbReference>
<evidence type="ECO:0000313" key="3">
    <source>
        <dbReference type="Proteomes" id="UP001630127"/>
    </source>
</evidence>
<dbReference type="SUPFAM" id="SSF101148">
    <property type="entry name" value="Plant invertase/pectin methylesterase inhibitor"/>
    <property type="match status" value="1"/>
</dbReference>
<dbReference type="Gene3D" id="1.20.140.40">
    <property type="entry name" value="Invertase/pectin methylesterase inhibitor family protein"/>
    <property type="match status" value="1"/>
</dbReference>
<dbReference type="AlphaFoldDB" id="A0ABD3AVE7"/>
<proteinExistence type="predicted"/>
<feature type="chain" id="PRO_5044749762" description="Pectinesterase inhibitor domain-containing protein" evidence="1">
    <location>
        <begin position="24"/>
        <end position="166"/>
    </location>
</feature>
<protein>
    <recommendedName>
        <fullName evidence="4">Pectinesterase inhibitor domain-containing protein</fullName>
    </recommendedName>
</protein>